<evidence type="ECO:0000313" key="3">
    <source>
        <dbReference type="Proteomes" id="UP001213681"/>
    </source>
</evidence>
<sequence>MAYNAVAQVEEVASSSDSNSDISDTASPVQQVFQQLRDVDHLKGPQLEAASSDDHHVLGHLGSMIRSMTTANYDIVEADDYGADPSPVEQSSRSNSLRRIPPLNTAVARHSSSPEPPLRSASSDLPITHPTPDLQSSQGAYVGNVARLEQSAEQLSASSTDIASEIRRMDQEQKRRSCSSASNSVNLRNGAFSPVTIASHGSTFSTRQRSVSGASRLAQLPEPDHDEDGHFLGRMPAPSAILPPPQAPIYTQPHDPYYNQYDDHGAVPEEIERPASAASGDTFQQARSLFTDFDGVHFAPLERANSGRQLSLSQPPLASKPESYKEPRMGENMVYYPAPVPRMLNLPPKLSRKPISDREKRRTQLLTNIVAEDRKSALYLAGSEQDRLGASERERHQSKIPPQLRASLFFDKPSTTLEVNVKQDSAVATLDSILDASAHAPVSAFTDHPYAGQVGSYVFQQEKRKTIYKDPATQRANRNSHIPMGQRHSTRHANDEEGSVSSRDKHRDGSHDEDDSDRSSSSDTEGEEHSTESGEEGEEEEEQGFVDYVGPPNTLLAELDLRKQEMKQRQRTHLPTASQAQGLHSTLLELDAMAQKQSDKRRRRPVTLAWNHHNTVNDDDVPLAMLYTDQVQNDDEDQPVGLMERRALEENEPLSTRRARLRGEPLPEKRPVSVHETELPQAETAQPEADSDDDEEEGETLAERMRRLRGQNPADSEFASQLLAEIDTRTGVAPKEPEPEPTPAADAHEDETLAQRRMRLQKENGPPRGNAKNLHMRRSMAALPQTRPAQQHIARQSSHDVLPYGNAMSGQYASRMSMQSLPLYPGYQAPMGYQMGAQPYGYGGMGHPAAQAYNSMMMGVPGGMAYAMPAGCGPNMTQQPVDPAQQEFIDRWRQSIR</sequence>
<accession>A0AAD6CA69</accession>
<feature type="compositionally biased region" description="Acidic residues" evidence="1">
    <location>
        <begin position="533"/>
        <end position="544"/>
    </location>
</feature>
<dbReference type="Proteomes" id="UP001213681">
    <property type="component" value="Unassembled WGS sequence"/>
</dbReference>
<dbReference type="RefSeq" id="XP_056767385.1">
    <property type="nucleotide sequence ID" value="XM_056908767.1"/>
</dbReference>
<reference evidence="2" key="1">
    <citation type="submission" date="2022-12" db="EMBL/GenBank/DDBJ databases">
        <authorList>
            <person name="Petersen C."/>
        </authorList>
    </citation>
    <scope>NUCLEOTIDE SEQUENCE</scope>
    <source>
        <strain evidence="2">IBT 16125</strain>
    </source>
</reference>
<name>A0AAD6CA69_9EURO</name>
<evidence type="ECO:0000313" key="2">
    <source>
        <dbReference type="EMBL" id="KAJ5454429.1"/>
    </source>
</evidence>
<keyword evidence="3" id="KW-1185">Reference proteome</keyword>
<dbReference type="AlphaFoldDB" id="A0AAD6CA69"/>
<comment type="caution">
    <text evidence="2">The sequence shown here is derived from an EMBL/GenBank/DDBJ whole genome shotgun (WGS) entry which is preliminary data.</text>
</comment>
<evidence type="ECO:0000256" key="1">
    <source>
        <dbReference type="SAM" id="MobiDB-lite"/>
    </source>
</evidence>
<organism evidence="2 3">
    <name type="scientific">Penicillium daleae</name>
    <dbReference type="NCBI Taxonomy" id="63821"/>
    <lineage>
        <taxon>Eukaryota</taxon>
        <taxon>Fungi</taxon>
        <taxon>Dikarya</taxon>
        <taxon>Ascomycota</taxon>
        <taxon>Pezizomycotina</taxon>
        <taxon>Eurotiomycetes</taxon>
        <taxon>Eurotiomycetidae</taxon>
        <taxon>Eurotiales</taxon>
        <taxon>Aspergillaceae</taxon>
        <taxon>Penicillium</taxon>
    </lineage>
</organism>
<feature type="region of interest" description="Disordered" evidence="1">
    <location>
        <begin position="167"/>
        <end position="186"/>
    </location>
</feature>
<protein>
    <submittedName>
        <fullName evidence="2">Uncharacterized protein</fullName>
    </submittedName>
</protein>
<feature type="compositionally biased region" description="Polar residues" evidence="1">
    <location>
        <begin position="88"/>
        <end position="97"/>
    </location>
</feature>
<feature type="compositionally biased region" description="Acidic residues" evidence="1">
    <location>
        <begin position="689"/>
        <end position="700"/>
    </location>
</feature>
<reference evidence="2" key="2">
    <citation type="journal article" date="2023" name="IMA Fungus">
        <title>Comparative genomic study of the Penicillium genus elucidates a diverse pangenome and 15 lateral gene transfer events.</title>
        <authorList>
            <person name="Petersen C."/>
            <person name="Sorensen T."/>
            <person name="Nielsen M.R."/>
            <person name="Sondergaard T.E."/>
            <person name="Sorensen J.L."/>
            <person name="Fitzpatrick D.A."/>
            <person name="Frisvad J.C."/>
            <person name="Nielsen K.L."/>
        </authorList>
    </citation>
    <scope>NUCLEOTIDE SEQUENCE</scope>
    <source>
        <strain evidence="2">IBT 16125</strain>
    </source>
</reference>
<dbReference type="EMBL" id="JAPVEA010000005">
    <property type="protein sequence ID" value="KAJ5454429.1"/>
    <property type="molecule type" value="Genomic_DNA"/>
</dbReference>
<feature type="region of interest" description="Disordered" evidence="1">
    <location>
        <begin position="219"/>
        <end position="263"/>
    </location>
</feature>
<proteinExistence type="predicted"/>
<feature type="compositionally biased region" description="Low complexity" evidence="1">
    <location>
        <begin position="14"/>
        <end position="25"/>
    </location>
</feature>
<feature type="region of interest" description="Disordered" evidence="1">
    <location>
        <begin position="645"/>
        <end position="701"/>
    </location>
</feature>
<gene>
    <name evidence="2" type="ORF">N7458_005385</name>
</gene>
<feature type="compositionally biased region" description="Basic and acidic residues" evidence="1">
    <location>
        <begin position="661"/>
        <end position="678"/>
    </location>
</feature>
<feature type="region of interest" description="Disordered" evidence="1">
    <location>
        <begin position="80"/>
        <end position="138"/>
    </location>
</feature>
<feature type="region of interest" description="Disordered" evidence="1">
    <location>
        <begin position="1"/>
        <end position="25"/>
    </location>
</feature>
<feature type="region of interest" description="Disordered" evidence="1">
    <location>
        <begin position="730"/>
        <end position="749"/>
    </location>
</feature>
<dbReference type="GeneID" id="81599010"/>
<feature type="region of interest" description="Disordered" evidence="1">
    <location>
        <begin position="468"/>
        <end position="551"/>
    </location>
</feature>